<keyword evidence="6 9" id="KW-1133">Transmembrane helix</keyword>
<comment type="similarity">
    <text evidence="1 9">Belongs to the YIF1 family.</text>
</comment>
<keyword evidence="3 9" id="KW-0812">Transmembrane</keyword>
<feature type="transmembrane region" description="Helical" evidence="9">
    <location>
        <begin position="201"/>
        <end position="218"/>
    </location>
</feature>
<keyword evidence="8 9" id="KW-0472">Membrane</keyword>
<evidence type="ECO:0000256" key="5">
    <source>
        <dbReference type="ARBA" id="ARBA00022927"/>
    </source>
</evidence>
<feature type="transmembrane region" description="Helical" evidence="9">
    <location>
        <begin position="246"/>
        <end position="264"/>
    </location>
</feature>
<dbReference type="GO" id="GO:0030134">
    <property type="term" value="C:COPII-coated ER to Golgi transport vesicle"/>
    <property type="evidence" value="ECO:0007669"/>
    <property type="project" value="TreeGrafter"/>
</dbReference>
<comment type="function">
    <text evidence="9">Has a role in transport between endoplasmic reticulum and Golgi.</text>
</comment>
<comment type="subcellular location">
    <subcellularLocation>
        <location evidence="9">Endoplasmic reticulum membrane</location>
        <topology evidence="9">Multi-pass membrane protein</topology>
    </subcellularLocation>
    <subcellularLocation>
        <location evidence="9">Golgi apparatus membrane</location>
        <topology evidence="9">Multi-pass membrane protein</topology>
    </subcellularLocation>
</comment>
<dbReference type="GO" id="GO:0005789">
    <property type="term" value="C:endoplasmic reticulum membrane"/>
    <property type="evidence" value="ECO:0007669"/>
    <property type="project" value="UniProtKB-SubCell"/>
</dbReference>
<evidence type="ECO:0000256" key="4">
    <source>
        <dbReference type="ARBA" id="ARBA00022824"/>
    </source>
</evidence>
<dbReference type="PANTHER" id="PTHR14083">
    <property type="entry name" value="YIP1 INTERACTING FACTOR HOMOLOG YIF1 PROTEIN"/>
    <property type="match status" value="1"/>
</dbReference>
<evidence type="ECO:0000313" key="10">
    <source>
        <dbReference type="EMBL" id="OBA25684.1"/>
    </source>
</evidence>
<evidence type="ECO:0000313" key="11">
    <source>
        <dbReference type="Proteomes" id="UP000092321"/>
    </source>
</evidence>
<dbReference type="Pfam" id="PF03878">
    <property type="entry name" value="YIF1"/>
    <property type="match status" value="1"/>
</dbReference>
<proteinExistence type="inferred from homology"/>
<dbReference type="Proteomes" id="UP000092321">
    <property type="component" value="Unassembled WGS sequence"/>
</dbReference>
<feature type="transmembrane region" description="Helical" evidence="9">
    <location>
        <begin position="173"/>
        <end position="195"/>
    </location>
</feature>
<dbReference type="GO" id="GO:0006888">
    <property type="term" value="P:endoplasmic reticulum to Golgi vesicle-mediated transport"/>
    <property type="evidence" value="ECO:0007669"/>
    <property type="project" value="UniProtKB-UniRule"/>
</dbReference>
<evidence type="ECO:0000256" key="1">
    <source>
        <dbReference type="ARBA" id="ARBA00009727"/>
    </source>
</evidence>
<feature type="transmembrane region" description="Helical" evidence="9">
    <location>
        <begin position="140"/>
        <end position="161"/>
    </location>
</feature>
<evidence type="ECO:0000256" key="3">
    <source>
        <dbReference type="ARBA" id="ARBA00022692"/>
    </source>
</evidence>
<keyword evidence="7 9" id="KW-0333">Golgi apparatus</keyword>
<name>A0A1B7TAC0_9ASCO</name>
<evidence type="ECO:0000256" key="8">
    <source>
        <dbReference type="ARBA" id="ARBA00023136"/>
    </source>
</evidence>
<keyword evidence="2 9" id="KW-0813">Transport</keyword>
<dbReference type="AlphaFoldDB" id="A0A1B7TAC0"/>
<comment type="caution">
    <text evidence="10">The sequence shown here is derived from an EMBL/GenBank/DDBJ whole genome shotgun (WGS) entry which is preliminary data.</text>
</comment>
<dbReference type="OrthoDB" id="337750at2759"/>
<dbReference type="GO" id="GO:0000139">
    <property type="term" value="C:Golgi membrane"/>
    <property type="evidence" value="ECO:0007669"/>
    <property type="project" value="UniProtKB-SubCell"/>
</dbReference>
<gene>
    <name evidence="10" type="ORF">HANVADRAFT_17637</name>
</gene>
<dbReference type="EMBL" id="LXPE01000054">
    <property type="protein sequence ID" value="OBA25684.1"/>
    <property type="molecule type" value="Genomic_DNA"/>
</dbReference>
<dbReference type="GO" id="GO:0005793">
    <property type="term" value="C:endoplasmic reticulum-Golgi intermediate compartment"/>
    <property type="evidence" value="ECO:0007669"/>
    <property type="project" value="UniProtKB-UniRule"/>
</dbReference>
<organism evidence="10 11">
    <name type="scientific">Hanseniaspora valbyensis NRRL Y-1626</name>
    <dbReference type="NCBI Taxonomy" id="766949"/>
    <lineage>
        <taxon>Eukaryota</taxon>
        <taxon>Fungi</taxon>
        <taxon>Dikarya</taxon>
        <taxon>Ascomycota</taxon>
        <taxon>Saccharomycotina</taxon>
        <taxon>Saccharomycetes</taxon>
        <taxon>Saccharomycodales</taxon>
        <taxon>Saccharomycodaceae</taxon>
        <taxon>Hanseniaspora</taxon>
    </lineage>
</organism>
<evidence type="ECO:0000256" key="2">
    <source>
        <dbReference type="ARBA" id="ARBA00022448"/>
    </source>
</evidence>
<evidence type="ECO:0000256" key="6">
    <source>
        <dbReference type="ARBA" id="ARBA00022989"/>
    </source>
</evidence>
<reference evidence="11" key="1">
    <citation type="journal article" date="2016" name="Proc. Natl. Acad. Sci. U.S.A.">
        <title>Comparative genomics of biotechnologically important yeasts.</title>
        <authorList>
            <person name="Riley R."/>
            <person name="Haridas S."/>
            <person name="Wolfe K.H."/>
            <person name="Lopes M.R."/>
            <person name="Hittinger C.T."/>
            <person name="Goeker M."/>
            <person name="Salamov A.A."/>
            <person name="Wisecaver J.H."/>
            <person name="Long T.M."/>
            <person name="Calvey C.H."/>
            <person name="Aerts A.L."/>
            <person name="Barry K.W."/>
            <person name="Choi C."/>
            <person name="Clum A."/>
            <person name="Coughlan A.Y."/>
            <person name="Deshpande S."/>
            <person name="Douglass A.P."/>
            <person name="Hanson S.J."/>
            <person name="Klenk H.-P."/>
            <person name="LaButti K.M."/>
            <person name="Lapidus A."/>
            <person name="Lindquist E.A."/>
            <person name="Lipzen A.M."/>
            <person name="Meier-Kolthoff J.P."/>
            <person name="Ohm R.A."/>
            <person name="Otillar R.P."/>
            <person name="Pangilinan J.L."/>
            <person name="Peng Y."/>
            <person name="Rokas A."/>
            <person name="Rosa C.A."/>
            <person name="Scheuner C."/>
            <person name="Sibirny A.A."/>
            <person name="Slot J.C."/>
            <person name="Stielow J.B."/>
            <person name="Sun H."/>
            <person name="Kurtzman C.P."/>
            <person name="Blackwell M."/>
            <person name="Grigoriev I.V."/>
            <person name="Jeffries T.W."/>
        </authorList>
    </citation>
    <scope>NUCLEOTIDE SEQUENCE [LARGE SCALE GENOMIC DNA]</scope>
    <source>
        <strain evidence="11">NRRL Y-1626</strain>
    </source>
</reference>
<feature type="transmembrane region" description="Helical" evidence="9">
    <location>
        <begin position="107"/>
        <end position="128"/>
    </location>
</feature>
<feature type="non-terminal residue" evidence="10">
    <location>
        <position position="265"/>
    </location>
</feature>
<keyword evidence="4 9" id="KW-0256">Endoplasmic reticulum</keyword>
<sequence>QQQPQFLQDPKTQLAYQLGSKAIGNFFNESTIQSPINSLSNSTTFDNISQYFQVSNKYVLQKLKIILCPFLNNSWYTVSPTSTSAATSSSSDKRIVLPRDNVNAPDLYIPVMSLITYIMFWNFSQGLIGQFDPKFLYSKLSATLAMSLLDLCILKFGMYLIIPATQSRGTSILELLCFVGYKYVPLNFSLLINQWIENSKIWFILQSYLLFMFGIFLLRNVKFHLIVPGLASGNGIVDRKQILRNCNYFLFFYGFLWQFVWMWVL</sequence>
<accession>A0A1B7TAC0</accession>
<dbReference type="PANTHER" id="PTHR14083:SF0">
    <property type="entry name" value="YIP1D-INTERACTING FACTOR 1, ISOFORM C"/>
    <property type="match status" value="1"/>
</dbReference>
<keyword evidence="11" id="KW-1185">Reference proteome</keyword>
<dbReference type="InterPro" id="IPR005578">
    <property type="entry name" value="Yif1_fam"/>
</dbReference>
<evidence type="ECO:0000256" key="7">
    <source>
        <dbReference type="ARBA" id="ARBA00023034"/>
    </source>
</evidence>
<evidence type="ECO:0000256" key="9">
    <source>
        <dbReference type="RuleBase" id="RU368073"/>
    </source>
</evidence>
<feature type="non-terminal residue" evidence="10">
    <location>
        <position position="1"/>
    </location>
</feature>
<protein>
    <recommendedName>
        <fullName evidence="9">Protein YIF1</fullName>
    </recommendedName>
</protein>
<dbReference type="GO" id="GO:0015031">
    <property type="term" value="P:protein transport"/>
    <property type="evidence" value="ECO:0007669"/>
    <property type="project" value="UniProtKB-KW"/>
</dbReference>
<keyword evidence="5 9" id="KW-0653">Protein transport</keyword>